<feature type="compositionally biased region" description="Polar residues" evidence="1">
    <location>
        <begin position="1"/>
        <end position="14"/>
    </location>
</feature>
<gene>
    <name evidence="2" type="ORF">KFK09_005461</name>
</gene>
<evidence type="ECO:0000313" key="3">
    <source>
        <dbReference type="Proteomes" id="UP000829196"/>
    </source>
</evidence>
<protein>
    <submittedName>
        <fullName evidence="2">Uncharacterized protein</fullName>
    </submittedName>
</protein>
<sequence>MTELATESTYSQRNKAIPSSAHIPRRNNGGVRFLSVLCTWEGRSGHVLACTNVLERAVDDRLLQCGLRRWSPKPPLMTTSKFKPAQTFALFFIQNSALY</sequence>
<evidence type="ECO:0000256" key="1">
    <source>
        <dbReference type="SAM" id="MobiDB-lite"/>
    </source>
</evidence>
<evidence type="ECO:0000313" key="2">
    <source>
        <dbReference type="EMBL" id="KAI0523071.1"/>
    </source>
</evidence>
<proteinExistence type="predicted"/>
<name>A0A8T3BYG6_DENNO</name>
<organism evidence="2 3">
    <name type="scientific">Dendrobium nobile</name>
    <name type="common">Orchid</name>
    <dbReference type="NCBI Taxonomy" id="94219"/>
    <lineage>
        <taxon>Eukaryota</taxon>
        <taxon>Viridiplantae</taxon>
        <taxon>Streptophyta</taxon>
        <taxon>Embryophyta</taxon>
        <taxon>Tracheophyta</taxon>
        <taxon>Spermatophyta</taxon>
        <taxon>Magnoliopsida</taxon>
        <taxon>Liliopsida</taxon>
        <taxon>Asparagales</taxon>
        <taxon>Orchidaceae</taxon>
        <taxon>Epidendroideae</taxon>
        <taxon>Malaxideae</taxon>
        <taxon>Dendrobiinae</taxon>
        <taxon>Dendrobium</taxon>
    </lineage>
</organism>
<reference evidence="2" key="1">
    <citation type="journal article" date="2022" name="Front. Genet.">
        <title>Chromosome-Scale Assembly of the Dendrobium nobile Genome Provides Insights Into the Molecular Mechanism of the Biosynthesis of the Medicinal Active Ingredient of Dendrobium.</title>
        <authorList>
            <person name="Xu Q."/>
            <person name="Niu S.-C."/>
            <person name="Li K.-L."/>
            <person name="Zheng P.-J."/>
            <person name="Zhang X.-J."/>
            <person name="Jia Y."/>
            <person name="Liu Y."/>
            <person name="Niu Y.-X."/>
            <person name="Yu L.-H."/>
            <person name="Chen D.-F."/>
            <person name="Zhang G.-Q."/>
        </authorList>
    </citation>
    <scope>NUCLEOTIDE SEQUENCE</scope>
    <source>
        <tissue evidence="2">Leaf</tissue>
    </source>
</reference>
<dbReference type="Proteomes" id="UP000829196">
    <property type="component" value="Unassembled WGS sequence"/>
</dbReference>
<feature type="region of interest" description="Disordered" evidence="1">
    <location>
        <begin position="1"/>
        <end position="27"/>
    </location>
</feature>
<dbReference type="AlphaFoldDB" id="A0A8T3BYG6"/>
<comment type="caution">
    <text evidence="2">The sequence shown here is derived from an EMBL/GenBank/DDBJ whole genome shotgun (WGS) entry which is preliminary data.</text>
</comment>
<accession>A0A8T3BYG6</accession>
<dbReference type="EMBL" id="JAGYWB010000005">
    <property type="protein sequence ID" value="KAI0523071.1"/>
    <property type="molecule type" value="Genomic_DNA"/>
</dbReference>
<keyword evidence="3" id="KW-1185">Reference proteome</keyword>